<keyword evidence="2 4" id="KW-0808">Transferase</keyword>
<dbReference type="Gene3D" id="3.90.1150.10">
    <property type="entry name" value="Aspartate Aminotransferase, domain 1"/>
    <property type="match status" value="1"/>
</dbReference>
<evidence type="ECO:0000256" key="2">
    <source>
        <dbReference type="ARBA" id="ARBA00022679"/>
    </source>
</evidence>
<dbReference type="InterPro" id="IPR004839">
    <property type="entry name" value="Aminotransferase_I/II_large"/>
</dbReference>
<dbReference type="Proteomes" id="UP000727456">
    <property type="component" value="Unassembled WGS sequence"/>
</dbReference>
<dbReference type="SUPFAM" id="SSF53383">
    <property type="entry name" value="PLP-dependent transferases"/>
    <property type="match status" value="1"/>
</dbReference>
<protein>
    <submittedName>
        <fullName evidence="4">8-amino-7-oxononanoate synthase</fullName>
        <ecNumber evidence="4">2.3.1.47</ecNumber>
    </submittedName>
</protein>
<evidence type="ECO:0000313" key="5">
    <source>
        <dbReference type="Proteomes" id="UP000727456"/>
    </source>
</evidence>
<comment type="cofactor">
    <cofactor evidence="1">
        <name>pyridoxal 5'-phosphate</name>
        <dbReference type="ChEBI" id="CHEBI:597326"/>
    </cofactor>
</comment>
<feature type="domain" description="Aminotransferase class I/classII large" evidence="3">
    <location>
        <begin position="84"/>
        <end position="423"/>
    </location>
</feature>
<organism evidence="4 5">
    <name type="scientific">Sphingomonas vulcanisoli</name>
    <dbReference type="NCBI Taxonomy" id="1658060"/>
    <lineage>
        <taxon>Bacteria</taxon>
        <taxon>Pseudomonadati</taxon>
        <taxon>Pseudomonadota</taxon>
        <taxon>Alphaproteobacteria</taxon>
        <taxon>Sphingomonadales</taxon>
        <taxon>Sphingomonadaceae</taxon>
        <taxon>Sphingomonas</taxon>
    </lineage>
</organism>
<comment type="caution">
    <text evidence="4">The sequence shown here is derived from an EMBL/GenBank/DDBJ whole genome shotgun (WGS) entry which is preliminary data.</text>
</comment>
<evidence type="ECO:0000256" key="1">
    <source>
        <dbReference type="ARBA" id="ARBA00001933"/>
    </source>
</evidence>
<proteinExistence type="predicted"/>
<dbReference type="Pfam" id="PF00155">
    <property type="entry name" value="Aminotran_1_2"/>
    <property type="match status" value="1"/>
</dbReference>
<accession>A0ABX0TV99</accession>
<keyword evidence="4" id="KW-0012">Acyltransferase</keyword>
<dbReference type="CDD" id="cd06454">
    <property type="entry name" value="KBL_like"/>
    <property type="match status" value="1"/>
</dbReference>
<dbReference type="InterPro" id="IPR015421">
    <property type="entry name" value="PyrdxlP-dep_Trfase_major"/>
</dbReference>
<dbReference type="PANTHER" id="PTHR13693:SF3">
    <property type="entry name" value="LD36009P"/>
    <property type="match status" value="1"/>
</dbReference>
<dbReference type="PANTHER" id="PTHR13693">
    <property type="entry name" value="CLASS II AMINOTRANSFERASE/8-AMINO-7-OXONONANOATE SYNTHASE"/>
    <property type="match status" value="1"/>
</dbReference>
<evidence type="ECO:0000259" key="3">
    <source>
        <dbReference type="Pfam" id="PF00155"/>
    </source>
</evidence>
<dbReference type="RefSeq" id="WP_167075062.1">
    <property type="nucleotide sequence ID" value="NZ_JAAOZC010000011.1"/>
</dbReference>
<sequence length="449" mass="47872">MSDSFGLSCEAKAKLLARMAARAPGALEARVPEPKAALGRSEVIDDLAMVRRAGEALQIDNPYFRAHEGIAGATTVIDGRTYDNFVSYNYLGLNGDPRVNQAAKDAIDRYGTSVSASRIVSGERLIHRELERALADVYEAEDCVTMVSGHATNVTVIGHLVDRNDLVVHDALSHNSIVQGALMSGARRVVFPHNDLAELDRMLAQIRSTAERALIVVEGHYSMDGDVPDLPRLIEIANRHRAHLMVDEAHSLGVLGPRGLGIAEHWRVDPREVDVWMGTLSKTLSGCGGYIAGPAALIDYLKCSAPGFVYSVGLPPPIAAAALESLSILLAEPERVAKLQVNSQAFLAALKGHGLDTGASIGSAIVPVMTGSSIVAARVADVLFGEGVNVQPIIYPAVPENGARLRFFLSNLHDRQQTDRVAAVVASCIAFSRETAIDLASLASRLAAN</sequence>
<dbReference type="GO" id="GO:0008710">
    <property type="term" value="F:8-amino-7-oxononanoate synthase activity"/>
    <property type="evidence" value="ECO:0007669"/>
    <property type="project" value="UniProtKB-EC"/>
</dbReference>
<dbReference type="InterPro" id="IPR050087">
    <property type="entry name" value="AON_synthase_class-II"/>
</dbReference>
<dbReference type="EC" id="2.3.1.47" evidence="4"/>
<dbReference type="InterPro" id="IPR015424">
    <property type="entry name" value="PyrdxlP-dep_Trfase"/>
</dbReference>
<dbReference type="InterPro" id="IPR015422">
    <property type="entry name" value="PyrdxlP-dep_Trfase_small"/>
</dbReference>
<dbReference type="Gene3D" id="3.40.640.10">
    <property type="entry name" value="Type I PLP-dependent aspartate aminotransferase-like (Major domain)"/>
    <property type="match status" value="1"/>
</dbReference>
<evidence type="ECO:0000313" key="4">
    <source>
        <dbReference type="EMBL" id="NIJ09437.1"/>
    </source>
</evidence>
<gene>
    <name evidence="4" type="ORF">FHS31_003069</name>
</gene>
<keyword evidence="5" id="KW-1185">Reference proteome</keyword>
<name>A0ABX0TV99_9SPHN</name>
<dbReference type="EMBL" id="JAAOZC010000011">
    <property type="protein sequence ID" value="NIJ09437.1"/>
    <property type="molecule type" value="Genomic_DNA"/>
</dbReference>
<reference evidence="4 5" key="1">
    <citation type="submission" date="2020-03" db="EMBL/GenBank/DDBJ databases">
        <title>Genomic Encyclopedia of Type Strains, Phase III (KMG-III): the genomes of soil and plant-associated and newly described type strains.</title>
        <authorList>
            <person name="Whitman W."/>
        </authorList>
    </citation>
    <scope>NUCLEOTIDE SEQUENCE [LARGE SCALE GENOMIC DNA]</scope>
    <source>
        <strain evidence="4 5">CECT 8804</strain>
    </source>
</reference>